<comment type="caution">
    <text evidence="1">The sequence shown here is derived from an EMBL/GenBank/DDBJ whole genome shotgun (WGS) entry which is preliminary data.</text>
</comment>
<sequence length="1027" mass="110142">MSIIIRLQNLPWAANSLDIRRYFQGLNIPEGGVHIVGGEKGDAFIAFGSDEDARQAMERDGGKIKEVRIKLLLSSRAEMQRITNQARAQHTAPPPVKKEERRRPSPDDRSRRSPRDRSPRRRSSRRDRSRSRSPPYRREKDRSRSSRSDERRRSFDDAGRVPEPTNVSNGQVSKRKGCDEKAPYTDPSKTAPPVFPIVNLNQAARPQSDVNAAPVNMACQPAALPNLAAFNLPPVDLMSKLSGLAANMMGGLMGAAGGDMMGAMAANMGESVPANVTSRLPSSLAGQISGGMSGSMAANMVGGMPGNVTGTSPAAIPGGLAGNIPGSMPGNMGGMSGAAAGMVANVSGRMAAGMPGNMASNMPGALGMGDAMGVPNNMGNMAPSFVDRRLDGGGKVDRKSNGGPPVGARDVPRHSEESSCVELRGLNGTPTPRDVKDLFRGLRIFSGCIRVATSETGIRSVVVRFANKLDAREAIQGDYKMLCGDPVQVVPFPEDLFEQTELLVSPSAVPPNQGRSRESDMVVVMKDLPYNTSEQDVLEFFSGLNVLDIFVEHERSGRAIGTAFVEFGDKRDFETAMSMQRRKIGRRYIELSVGSRDAMYAARNGDNIRPDGIPVSRRDEEPPVAHGVSPDRAPEVGHGPGPMHGPGMGPAVPARGPGHPLVPPAHTCVSMLGLPNTVTDRDIADFFSTQGVIPRAIHIMLGANGVPTGHAFAEFATHADCERAFLQDGANLGPHVIALKTIPYSEVAQVLGGHHRPDGRPDGRPDNCYENRFDGRLRDRGGDGRPEGPGMRPEGGFEPGPPGPPPRERDGPPKRPLLELASRPPLVHEAGPHRGPLFPYRGGPLPDRGGPLPDRGGPIPERGGPLPDRGWRLPDRGWTLADRGGPLPERGGPLPECRGPLPDRGWPLPERGGPLPERGGPLPERRGPLLRAPRHEKPPLRGMDSFGKPGCVVTATNIPYRAGIDDIINFFQGYELTKENVMRHFNDRGHVTGDARIAFPTPREAQEALSKLNNRPMQGRAISLGIL</sequence>
<gene>
    <name evidence="1" type="ORF">HPB49_006907</name>
</gene>
<dbReference type="Proteomes" id="UP000821865">
    <property type="component" value="Chromosome 3"/>
</dbReference>
<reference evidence="1" key="1">
    <citation type="submission" date="2020-05" db="EMBL/GenBank/DDBJ databases">
        <title>Large-scale comparative analyses of tick genomes elucidate their genetic diversity and vector capacities.</title>
        <authorList>
            <person name="Jia N."/>
            <person name="Wang J."/>
            <person name="Shi W."/>
            <person name="Du L."/>
            <person name="Sun Y."/>
            <person name="Zhan W."/>
            <person name="Jiang J."/>
            <person name="Wang Q."/>
            <person name="Zhang B."/>
            <person name="Ji P."/>
            <person name="Sakyi L.B."/>
            <person name="Cui X."/>
            <person name="Yuan T."/>
            <person name="Jiang B."/>
            <person name="Yang W."/>
            <person name="Lam T.T.-Y."/>
            <person name="Chang Q."/>
            <person name="Ding S."/>
            <person name="Wang X."/>
            <person name="Zhu J."/>
            <person name="Ruan X."/>
            <person name="Zhao L."/>
            <person name="Wei J."/>
            <person name="Que T."/>
            <person name="Du C."/>
            <person name="Cheng J."/>
            <person name="Dai P."/>
            <person name="Han X."/>
            <person name="Huang E."/>
            <person name="Gao Y."/>
            <person name="Liu J."/>
            <person name="Shao H."/>
            <person name="Ye R."/>
            <person name="Li L."/>
            <person name="Wei W."/>
            <person name="Wang X."/>
            <person name="Wang C."/>
            <person name="Yang T."/>
            <person name="Huo Q."/>
            <person name="Li W."/>
            <person name="Guo W."/>
            <person name="Chen H."/>
            <person name="Zhou L."/>
            <person name="Ni X."/>
            <person name="Tian J."/>
            <person name="Zhou Y."/>
            <person name="Sheng Y."/>
            <person name="Liu T."/>
            <person name="Pan Y."/>
            <person name="Xia L."/>
            <person name="Li J."/>
            <person name="Zhao F."/>
            <person name="Cao W."/>
        </authorList>
    </citation>
    <scope>NUCLEOTIDE SEQUENCE</scope>
    <source>
        <strain evidence="1">Dsil-2018</strain>
    </source>
</reference>
<accession>A0ACB8D3D7</accession>
<evidence type="ECO:0000313" key="1">
    <source>
        <dbReference type="EMBL" id="KAH7958952.1"/>
    </source>
</evidence>
<keyword evidence="2" id="KW-1185">Reference proteome</keyword>
<proteinExistence type="predicted"/>
<evidence type="ECO:0000313" key="2">
    <source>
        <dbReference type="Proteomes" id="UP000821865"/>
    </source>
</evidence>
<dbReference type="EMBL" id="CM023472">
    <property type="protein sequence ID" value="KAH7958952.1"/>
    <property type="molecule type" value="Genomic_DNA"/>
</dbReference>
<name>A0ACB8D3D7_DERSI</name>
<protein>
    <submittedName>
        <fullName evidence="1">Uncharacterized protein</fullName>
    </submittedName>
</protein>
<organism evidence="1 2">
    <name type="scientific">Dermacentor silvarum</name>
    <name type="common">Tick</name>
    <dbReference type="NCBI Taxonomy" id="543639"/>
    <lineage>
        <taxon>Eukaryota</taxon>
        <taxon>Metazoa</taxon>
        <taxon>Ecdysozoa</taxon>
        <taxon>Arthropoda</taxon>
        <taxon>Chelicerata</taxon>
        <taxon>Arachnida</taxon>
        <taxon>Acari</taxon>
        <taxon>Parasitiformes</taxon>
        <taxon>Ixodida</taxon>
        <taxon>Ixodoidea</taxon>
        <taxon>Ixodidae</taxon>
        <taxon>Rhipicephalinae</taxon>
        <taxon>Dermacentor</taxon>
    </lineage>
</organism>